<dbReference type="AlphaFoldDB" id="A0A1H8D0H8"/>
<gene>
    <name evidence="1" type="ORF">SAMN02745977_00132</name>
</gene>
<evidence type="ECO:0000313" key="2">
    <source>
        <dbReference type="Proteomes" id="UP000199531"/>
    </source>
</evidence>
<organism evidence="1 2">
    <name type="scientific">Brachymonas denitrificans DSM 15123</name>
    <dbReference type="NCBI Taxonomy" id="1121117"/>
    <lineage>
        <taxon>Bacteria</taxon>
        <taxon>Pseudomonadati</taxon>
        <taxon>Pseudomonadota</taxon>
        <taxon>Betaproteobacteria</taxon>
        <taxon>Burkholderiales</taxon>
        <taxon>Comamonadaceae</taxon>
        <taxon>Brachymonas</taxon>
    </lineage>
</organism>
<accession>A0A1H8D0H8</accession>
<keyword evidence="2" id="KW-1185">Reference proteome</keyword>
<proteinExistence type="predicted"/>
<dbReference type="STRING" id="1121117.SAMN02745977_00132"/>
<name>A0A1H8D0H8_9BURK</name>
<dbReference type="OrthoDB" id="8778929at2"/>
<dbReference type="RefSeq" id="WP_091812795.1">
    <property type="nucleotide sequence ID" value="NZ_FOCW01000001.1"/>
</dbReference>
<dbReference type="EMBL" id="FOCW01000001">
    <property type="protein sequence ID" value="SEN00780.1"/>
    <property type="molecule type" value="Genomic_DNA"/>
</dbReference>
<sequence length="200" mass="22028">MSGSPYSSSAGHVATPFGEIALWRLLLPPALSRARQRQHVRAEAQELLMRHYPVASWQHAHWPPNVPTPLSEPQRLQSEPALWLSWSYLQPAAPQALALLAIAPFPVGIDLSAGHLLDLEGWDAVLQLYGGIAAPPDPLDCARLWTRIEAAEKCVRTGLREWSVEVQAQRSRCELVELPLASTDLAAALAWLPPRPRPAD</sequence>
<reference evidence="1 2" key="1">
    <citation type="submission" date="2016-10" db="EMBL/GenBank/DDBJ databases">
        <authorList>
            <person name="de Groot N.N."/>
        </authorList>
    </citation>
    <scope>NUCLEOTIDE SEQUENCE [LARGE SCALE GENOMIC DNA]</scope>
    <source>
        <strain evidence="1 2">DSM 15123</strain>
    </source>
</reference>
<protein>
    <submittedName>
        <fullName evidence="1">Uncharacterized protein</fullName>
    </submittedName>
</protein>
<dbReference type="Proteomes" id="UP000199531">
    <property type="component" value="Unassembled WGS sequence"/>
</dbReference>
<evidence type="ECO:0000313" key="1">
    <source>
        <dbReference type="EMBL" id="SEN00780.1"/>
    </source>
</evidence>